<evidence type="ECO:0000259" key="5">
    <source>
        <dbReference type="PROSITE" id="PS50975"/>
    </source>
</evidence>
<proteinExistence type="predicted"/>
<keyword evidence="2 4" id="KW-0547">Nucleotide-binding</keyword>
<evidence type="ECO:0000313" key="7">
    <source>
        <dbReference type="Proteomes" id="UP000221024"/>
    </source>
</evidence>
<dbReference type="PANTHER" id="PTHR43585">
    <property type="entry name" value="FUMIPYRROLE BIOSYNTHESIS PROTEIN C"/>
    <property type="match status" value="1"/>
</dbReference>
<evidence type="ECO:0000256" key="3">
    <source>
        <dbReference type="ARBA" id="ARBA00022840"/>
    </source>
</evidence>
<dbReference type="RefSeq" id="WP_098062032.1">
    <property type="nucleotide sequence ID" value="NZ_PDEP01000006.1"/>
</dbReference>
<dbReference type="PROSITE" id="PS50975">
    <property type="entry name" value="ATP_GRASP"/>
    <property type="match status" value="1"/>
</dbReference>
<dbReference type="InterPro" id="IPR052032">
    <property type="entry name" value="ATP-dep_AA_Ligase"/>
</dbReference>
<dbReference type="Gene3D" id="3.30.470.20">
    <property type="entry name" value="ATP-grasp fold, B domain"/>
    <property type="match status" value="1"/>
</dbReference>
<dbReference type="InterPro" id="IPR011761">
    <property type="entry name" value="ATP-grasp"/>
</dbReference>
<evidence type="ECO:0000256" key="2">
    <source>
        <dbReference type="ARBA" id="ARBA00022741"/>
    </source>
</evidence>
<dbReference type="EMBL" id="PDEP01000006">
    <property type="protein sequence ID" value="PEN07004.1"/>
    <property type="molecule type" value="Genomic_DNA"/>
</dbReference>
<dbReference type="Pfam" id="PF13535">
    <property type="entry name" value="ATP-grasp_4"/>
    <property type="match status" value="1"/>
</dbReference>
<keyword evidence="3 4" id="KW-0067">ATP-binding</keyword>
<dbReference type="Proteomes" id="UP000221024">
    <property type="component" value="Unassembled WGS sequence"/>
</dbReference>
<evidence type="ECO:0000256" key="1">
    <source>
        <dbReference type="ARBA" id="ARBA00022598"/>
    </source>
</evidence>
<feature type="domain" description="ATP-grasp" evidence="5">
    <location>
        <begin position="119"/>
        <end position="313"/>
    </location>
</feature>
<dbReference type="GO" id="GO:0046872">
    <property type="term" value="F:metal ion binding"/>
    <property type="evidence" value="ECO:0007669"/>
    <property type="project" value="InterPro"/>
</dbReference>
<organism evidence="6 7">
    <name type="scientific">Longimonas halophila</name>
    <dbReference type="NCBI Taxonomy" id="1469170"/>
    <lineage>
        <taxon>Bacteria</taxon>
        <taxon>Pseudomonadati</taxon>
        <taxon>Rhodothermota</taxon>
        <taxon>Rhodothermia</taxon>
        <taxon>Rhodothermales</taxon>
        <taxon>Salisaetaceae</taxon>
        <taxon>Longimonas</taxon>
    </lineage>
</organism>
<dbReference type="InterPro" id="IPR013815">
    <property type="entry name" value="ATP_grasp_subdomain_1"/>
</dbReference>
<dbReference type="Gene3D" id="3.30.1490.20">
    <property type="entry name" value="ATP-grasp fold, A domain"/>
    <property type="match status" value="1"/>
</dbReference>
<name>A0A2H3NLH4_9BACT</name>
<reference evidence="6 7" key="1">
    <citation type="submission" date="2017-10" db="EMBL/GenBank/DDBJ databases">
        <title>Draft genome of Longimonas halophila.</title>
        <authorList>
            <person name="Goh K.M."/>
            <person name="Shamsir M.S."/>
            <person name="Lim S.W."/>
        </authorList>
    </citation>
    <scope>NUCLEOTIDE SEQUENCE [LARGE SCALE GENOMIC DNA]</scope>
    <source>
        <strain evidence="6 7">KCTC 42399</strain>
    </source>
</reference>
<dbReference type="GO" id="GO:0005524">
    <property type="term" value="F:ATP binding"/>
    <property type="evidence" value="ECO:0007669"/>
    <property type="project" value="UniProtKB-UniRule"/>
</dbReference>
<evidence type="ECO:0000256" key="4">
    <source>
        <dbReference type="PROSITE-ProRule" id="PRU00409"/>
    </source>
</evidence>
<keyword evidence="1" id="KW-0436">Ligase</keyword>
<comment type="caution">
    <text evidence="6">The sequence shown here is derived from an EMBL/GenBank/DDBJ whole genome shotgun (WGS) entry which is preliminary data.</text>
</comment>
<protein>
    <submittedName>
        <fullName evidence="6">ATPase</fullName>
    </submittedName>
</protein>
<dbReference type="AlphaFoldDB" id="A0A2H3NLH4"/>
<dbReference type="Pfam" id="PF18130">
    <property type="entry name" value="ATPgrasp_N"/>
    <property type="match status" value="1"/>
</dbReference>
<dbReference type="Gene3D" id="3.40.50.20">
    <property type="match status" value="1"/>
</dbReference>
<gene>
    <name evidence="6" type="ORF">CRI93_07640</name>
</gene>
<dbReference type="OrthoDB" id="1195727at2"/>
<dbReference type="InterPro" id="IPR041472">
    <property type="entry name" value="BL00235/CARNS1_N"/>
</dbReference>
<dbReference type="GO" id="GO:0016874">
    <property type="term" value="F:ligase activity"/>
    <property type="evidence" value="ECO:0007669"/>
    <property type="project" value="UniProtKB-KW"/>
</dbReference>
<evidence type="ECO:0000313" key="6">
    <source>
        <dbReference type="EMBL" id="PEN07004.1"/>
    </source>
</evidence>
<dbReference type="SUPFAM" id="SSF56059">
    <property type="entry name" value="Glutathione synthetase ATP-binding domain-like"/>
    <property type="match status" value="1"/>
</dbReference>
<sequence length="402" mass="45844">MSTQQPVTLLCLASYEKGAAFLREAKAQGARVIFVTVEKLRDADWPWEAIDEVYYVPDFSNEDDVLHSISYLARAEKIDRIVPLDEFDLYNAAMLREHLRLPGMGQTAVRYFRDKLAMRMKARDAGIRVPDFVPVINYDDIRAFMDRCPRPWILKPRSEASAIGIKKIHAPEVLWRTLDELGDRQSHFLMEQFVPGDVYHIDSLVSNGDVVFAEAHRYANAPFDVMHGGGIFASRTLDRNGDESATCRALNKQLVQDFGMHHGAVHTEFIRGRDDGDFYFLETAARVGGAHIAEMVEASTGINLWAQWARIEVQRARNDAYELPEQKQDYAGIIISLARQEHPDLSAYQEAIAWKMEKKHHAGLIVRADSQQRVDALLHEYMTRFYEDFHTSMPAPETSDDA</sequence>
<keyword evidence="7" id="KW-1185">Reference proteome</keyword>
<dbReference type="PANTHER" id="PTHR43585:SF2">
    <property type="entry name" value="ATP-GRASP ENZYME FSQD"/>
    <property type="match status" value="1"/>
</dbReference>
<accession>A0A2H3NLH4</accession>